<evidence type="ECO:0000313" key="3">
    <source>
        <dbReference type="WBParaSite" id="maker-uti_cns_0013234-snap-gene-0.5-mRNA-1"/>
    </source>
</evidence>
<evidence type="ECO:0000256" key="1">
    <source>
        <dbReference type="SAM" id="MobiDB-lite"/>
    </source>
</evidence>
<proteinExistence type="predicted"/>
<accession>A0A1I8IJQ2</accession>
<feature type="compositionally biased region" description="Gly residues" evidence="1">
    <location>
        <begin position="125"/>
        <end position="136"/>
    </location>
</feature>
<feature type="compositionally biased region" description="Low complexity" evidence="1">
    <location>
        <begin position="110"/>
        <end position="124"/>
    </location>
</feature>
<dbReference type="AlphaFoldDB" id="A0A1I8IJQ2"/>
<keyword evidence="2" id="KW-1185">Reference proteome</keyword>
<name>A0A1I8IJQ2_9PLAT</name>
<organism evidence="2 3">
    <name type="scientific">Macrostomum lignano</name>
    <dbReference type="NCBI Taxonomy" id="282301"/>
    <lineage>
        <taxon>Eukaryota</taxon>
        <taxon>Metazoa</taxon>
        <taxon>Spiralia</taxon>
        <taxon>Lophotrochozoa</taxon>
        <taxon>Platyhelminthes</taxon>
        <taxon>Rhabditophora</taxon>
        <taxon>Macrostomorpha</taxon>
        <taxon>Macrostomida</taxon>
        <taxon>Macrostomidae</taxon>
        <taxon>Macrostomum</taxon>
    </lineage>
</organism>
<reference evidence="3" key="1">
    <citation type="submission" date="2016-11" db="UniProtKB">
        <authorList>
            <consortium name="WormBaseParasite"/>
        </authorList>
    </citation>
    <scope>IDENTIFICATION</scope>
</reference>
<protein>
    <submittedName>
        <fullName evidence="3">Uncharacterized protein</fullName>
    </submittedName>
</protein>
<dbReference type="Proteomes" id="UP000095280">
    <property type="component" value="Unplaced"/>
</dbReference>
<dbReference type="WBParaSite" id="maker-uti_cns_0013234-snap-gene-0.5-mRNA-1">
    <property type="protein sequence ID" value="maker-uti_cns_0013234-snap-gene-0.5-mRNA-1"/>
    <property type="gene ID" value="maker-uti_cns_0013234-snap-gene-0.5"/>
</dbReference>
<feature type="region of interest" description="Disordered" evidence="1">
    <location>
        <begin position="53"/>
        <end position="138"/>
    </location>
</feature>
<feature type="compositionally biased region" description="Basic and acidic residues" evidence="1">
    <location>
        <begin position="53"/>
        <end position="62"/>
    </location>
</feature>
<sequence>MKRKLSKKRENVISSSIFSSTSFNRKAMATKTVTATRVNSLVLHFSIPVAEERCSRREEDPTRGSTSSAPADTTDVATTATASSSTAQPGFEGDNISPAYFRRMRPAPGPSDGSAPSTAGCGAAPDGGPGASGSAGVGLLRPVRDRDLLKKSAGKSCGFAKKKSIGPDRTLQPAVHPRRTLLLRGTHSDQNLGQVLQCAGSTASSSRFLKRCFRLLEQFDAAFCTRHRCQHERDRVTALLLNRSVPENTSLRVSRQRLRKIRRLFWQDAAAARPAPGQHGGPVDPVLREQQLAAGPAGRLGALADSGQRGCQYDY</sequence>
<evidence type="ECO:0000313" key="2">
    <source>
        <dbReference type="Proteomes" id="UP000095280"/>
    </source>
</evidence>
<feature type="compositionally biased region" description="Low complexity" evidence="1">
    <location>
        <begin position="65"/>
        <end position="87"/>
    </location>
</feature>